<accession>A0AAP2DS94</accession>
<dbReference type="Proteomes" id="UP001319200">
    <property type="component" value="Unassembled WGS sequence"/>
</dbReference>
<feature type="transmembrane region" description="Helical" evidence="1">
    <location>
        <begin position="18"/>
        <end position="39"/>
    </location>
</feature>
<reference evidence="2 3" key="1">
    <citation type="submission" date="2021-05" db="EMBL/GenBank/DDBJ databases">
        <title>A Polyphasic approach of four new species of the genus Ohtaekwangia: Ohtaekwangia histidinii sp. nov., Ohtaekwangia cretensis sp. nov., Ohtaekwangia indiensis sp. nov., Ohtaekwangia reichenbachii sp. nov. from diverse environment.</title>
        <authorList>
            <person name="Octaviana S."/>
        </authorList>
    </citation>
    <scope>NUCLEOTIDE SEQUENCE [LARGE SCALE GENOMIC DNA]</scope>
    <source>
        <strain evidence="2 3">PWU4</strain>
    </source>
</reference>
<evidence type="ECO:0000313" key="2">
    <source>
        <dbReference type="EMBL" id="MBT1701540.1"/>
    </source>
</evidence>
<comment type="caution">
    <text evidence="2">The sequence shown here is derived from an EMBL/GenBank/DDBJ whole genome shotgun (WGS) entry which is preliminary data.</text>
</comment>
<protein>
    <submittedName>
        <fullName evidence="2">Uncharacterized protein</fullName>
    </submittedName>
</protein>
<dbReference type="AlphaFoldDB" id="A0AAP2DS94"/>
<gene>
    <name evidence="2" type="ORF">KK083_31900</name>
</gene>
<dbReference type="EMBL" id="JAHESF010000079">
    <property type="protein sequence ID" value="MBT1701540.1"/>
    <property type="molecule type" value="Genomic_DNA"/>
</dbReference>
<name>A0AAP2DS94_9BACT</name>
<keyword evidence="1" id="KW-0472">Membrane</keyword>
<dbReference type="RefSeq" id="WP_254170222.1">
    <property type="nucleotide sequence ID" value="NZ_JAHESF010000079.1"/>
</dbReference>
<evidence type="ECO:0000256" key="1">
    <source>
        <dbReference type="SAM" id="Phobius"/>
    </source>
</evidence>
<evidence type="ECO:0000313" key="3">
    <source>
        <dbReference type="Proteomes" id="UP001319200"/>
    </source>
</evidence>
<sequence length="86" mass="9488">MENQQQTTAAVVTTKEWVLIYLIMIVPLVNIIMLFVWAFGSTENPNKANWAKARLIWMAIGLGIACILWFTIIGALLAGFGDGAFS</sequence>
<keyword evidence="3" id="KW-1185">Reference proteome</keyword>
<organism evidence="2 3">
    <name type="scientific">Chryseosolibacter histidini</name>
    <dbReference type="NCBI Taxonomy" id="2782349"/>
    <lineage>
        <taxon>Bacteria</taxon>
        <taxon>Pseudomonadati</taxon>
        <taxon>Bacteroidota</taxon>
        <taxon>Cytophagia</taxon>
        <taxon>Cytophagales</taxon>
        <taxon>Chryseotaleaceae</taxon>
        <taxon>Chryseosolibacter</taxon>
    </lineage>
</organism>
<proteinExistence type="predicted"/>
<feature type="transmembrane region" description="Helical" evidence="1">
    <location>
        <begin position="55"/>
        <end position="80"/>
    </location>
</feature>
<keyword evidence="1" id="KW-0812">Transmembrane</keyword>
<keyword evidence="1" id="KW-1133">Transmembrane helix</keyword>